<accession>A0ABX5TG95</accession>
<reference evidence="1 2" key="1">
    <citation type="submission" date="2019-04" db="EMBL/GenBank/DDBJ databases">
        <authorList>
            <person name="Ge Y."/>
        </authorList>
    </citation>
    <scope>NUCLEOTIDE SEQUENCE [LARGE SCALE GENOMIC DNA]</scope>
    <source>
        <strain evidence="2">personal::cf-49</strain>
        <plasmid evidence="1 2">punnamed2</plasmid>
    </source>
</reference>
<sequence>MGTSKEDKKKNLLWSDVESSILEILEWFESDGENHLLENYVNSKKCSKNNEWVSVGGIFI</sequence>
<organism evidence="1 2">
    <name type="scientific">Vagococcus xieshaowenii</name>
    <dbReference type="NCBI Taxonomy" id="2562451"/>
    <lineage>
        <taxon>Bacteria</taxon>
        <taxon>Bacillati</taxon>
        <taxon>Bacillota</taxon>
        <taxon>Bacilli</taxon>
        <taxon>Lactobacillales</taxon>
        <taxon>Enterococcaceae</taxon>
        <taxon>Vagococcus</taxon>
    </lineage>
</organism>
<dbReference type="GeneID" id="39759754"/>
<dbReference type="RefSeq" id="WP_135961203.1">
    <property type="nucleotide sequence ID" value="NZ_CP038867.1"/>
</dbReference>
<dbReference type="Proteomes" id="UP000296883">
    <property type="component" value="Plasmid punnamed2"/>
</dbReference>
<dbReference type="EMBL" id="CP038867">
    <property type="protein sequence ID" value="QCA29655.1"/>
    <property type="molecule type" value="Genomic_DNA"/>
</dbReference>
<geneLocation type="plasmid" evidence="1 2">
    <name>punnamed2</name>
</geneLocation>
<name>A0ABX5TG95_9ENTE</name>
<keyword evidence="2" id="KW-1185">Reference proteome</keyword>
<proteinExistence type="predicted"/>
<evidence type="ECO:0000313" key="2">
    <source>
        <dbReference type="Proteomes" id="UP000296883"/>
    </source>
</evidence>
<protein>
    <submittedName>
        <fullName evidence="1">Uncharacterized protein</fullName>
    </submittedName>
</protein>
<keyword evidence="1" id="KW-0614">Plasmid</keyword>
<gene>
    <name evidence="1" type="ORF">E4Z98_09710</name>
</gene>
<evidence type="ECO:0000313" key="1">
    <source>
        <dbReference type="EMBL" id="QCA29655.1"/>
    </source>
</evidence>